<keyword evidence="2" id="KW-0238">DNA-binding</keyword>
<dbReference type="EMBL" id="QJVJ01000006">
    <property type="protein sequence ID" value="PYI53751.1"/>
    <property type="molecule type" value="Genomic_DNA"/>
</dbReference>
<evidence type="ECO:0000256" key="2">
    <source>
        <dbReference type="ARBA" id="ARBA00023125"/>
    </source>
</evidence>
<dbReference type="InterPro" id="IPR000835">
    <property type="entry name" value="HTH_MarR-typ"/>
</dbReference>
<dbReference type="SMART" id="SM00347">
    <property type="entry name" value="HTH_MARR"/>
    <property type="match status" value="1"/>
</dbReference>
<keyword evidence="1" id="KW-0805">Transcription regulation</keyword>
<keyword evidence="3" id="KW-0804">Transcription</keyword>
<dbReference type="PROSITE" id="PS50995">
    <property type="entry name" value="HTH_MARR_2"/>
    <property type="match status" value="1"/>
</dbReference>
<dbReference type="AlphaFoldDB" id="A0A2V5K3I1"/>
<accession>A0A2V5K3I1</accession>
<keyword evidence="6" id="KW-1185">Reference proteome</keyword>
<comment type="caution">
    <text evidence="5">The sequence shown here is derived from an EMBL/GenBank/DDBJ whole genome shotgun (WGS) entry which is preliminary data.</text>
</comment>
<protein>
    <submittedName>
        <fullName evidence="5">MarR family transcriptional regulator</fullName>
    </submittedName>
</protein>
<evidence type="ECO:0000256" key="3">
    <source>
        <dbReference type="ARBA" id="ARBA00023163"/>
    </source>
</evidence>
<dbReference type="PANTHER" id="PTHR42756">
    <property type="entry name" value="TRANSCRIPTIONAL REGULATOR, MARR"/>
    <property type="match status" value="1"/>
</dbReference>
<name>A0A2V5K3I1_9BACL</name>
<dbReference type="Pfam" id="PF01047">
    <property type="entry name" value="MarR"/>
    <property type="match status" value="1"/>
</dbReference>
<evidence type="ECO:0000313" key="5">
    <source>
        <dbReference type="EMBL" id="PYI53751.1"/>
    </source>
</evidence>
<dbReference type="Gene3D" id="1.10.10.10">
    <property type="entry name" value="Winged helix-like DNA-binding domain superfamily/Winged helix DNA-binding domain"/>
    <property type="match status" value="1"/>
</dbReference>
<organism evidence="5 6">
    <name type="scientific">Paenibacillus flagellatus</name>
    <dbReference type="NCBI Taxonomy" id="2211139"/>
    <lineage>
        <taxon>Bacteria</taxon>
        <taxon>Bacillati</taxon>
        <taxon>Bacillota</taxon>
        <taxon>Bacilli</taxon>
        <taxon>Bacillales</taxon>
        <taxon>Paenibacillaceae</taxon>
        <taxon>Paenibacillus</taxon>
    </lineage>
</organism>
<sequence>MGADKGGNVERFHAAIEFLKRKLSTEFFQHLKFGLTGPQFYMLYMIREKGPSKVTALADQMEVKPSAITVMIDRLVAQGFVAREHDAKDRRVVLVQLTSQGQEVLKQLEQKRKEIVGRYFDRLEPEEVDELIRILEKMGSE</sequence>
<dbReference type="GO" id="GO:0003677">
    <property type="term" value="F:DNA binding"/>
    <property type="evidence" value="ECO:0007669"/>
    <property type="project" value="UniProtKB-KW"/>
</dbReference>
<feature type="domain" description="HTH marR-type" evidence="4">
    <location>
        <begin position="9"/>
        <end position="140"/>
    </location>
</feature>
<evidence type="ECO:0000256" key="1">
    <source>
        <dbReference type="ARBA" id="ARBA00023015"/>
    </source>
</evidence>
<dbReference type="InterPro" id="IPR036388">
    <property type="entry name" value="WH-like_DNA-bd_sf"/>
</dbReference>
<proteinExistence type="predicted"/>
<dbReference type="Proteomes" id="UP000247476">
    <property type="component" value="Unassembled WGS sequence"/>
</dbReference>
<dbReference type="PANTHER" id="PTHR42756:SF1">
    <property type="entry name" value="TRANSCRIPTIONAL REPRESSOR OF EMRAB OPERON"/>
    <property type="match status" value="1"/>
</dbReference>
<dbReference type="RefSeq" id="WP_110840741.1">
    <property type="nucleotide sequence ID" value="NZ_QJVJ01000006.1"/>
</dbReference>
<dbReference type="PRINTS" id="PR00598">
    <property type="entry name" value="HTHMARR"/>
</dbReference>
<dbReference type="InterPro" id="IPR036390">
    <property type="entry name" value="WH_DNA-bd_sf"/>
</dbReference>
<dbReference type="SUPFAM" id="SSF46785">
    <property type="entry name" value="Winged helix' DNA-binding domain"/>
    <property type="match status" value="1"/>
</dbReference>
<evidence type="ECO:0000313" key="6">
    <source>
        <dbReference type="Proteomes" id="UP000247476"/>
    </source>
</evidence>
<dbReference type="OrthoDB" id="327696at2"/>
<dbReference type="GO" id="GO:0003700">
    <property type="term" value="F:DNA-binding transcription factor activity"/>
    <property type="evidence" value="ECO:0007669"/>
    <property type="project" value="InterPro"/>
</dbReference>
<reference evidence="5 6" key="1">
    <citation type="submission" date="2018-05" db="EMBL/GenBank/DDBJ databases">
        <title>Paenibacillus flagellatus sp. nov., isolated from selenium mineral soil.</title>
        <authorList>
            <person name="Dai X."/>
        </authorList>
    </citation>
    <scope>NUCLEOTIDE SEQUENCE [LARGE SCALE GENOMIC DNA]</scope>
    <source>
        <strain evidence="5 6">DXL2</strain>
    </source>
</reference>
<gene>
    <name evidence="5" type="ORF">DLM86_14375</name>
</gene>
<evidence type="ECO:0000259" key="4">
    <source>
        <dbReference type="PROSITE" id="PS50995"/>
    </source>
</evidence>